<dbReference type="Proteomes" id="UP000789920">
    <property type="component" value="Unassembled WGS sequence"/>
</dbReference>
<dbReference type="EMBL" id="CAJVQC010009280">
    <property type="protein sequence ID" value="CAG8602698.1"/>
    <property type="molecule type" value="Genomic_DNA"/>
</dbReference>
<feature type="non-terminal residue" evidence="1">
    <location>
        <position position="1"/>
    </location>
</feature>
<sequence>TKLVNCQAATYGQWDFVGYSGVSSMHAILSPNTNKVVFIERVELTTNVNINGKPTYSVEYNLDTNEIRALTTLSNTFCSAGAYLKNGTIINLGGAEAQKGFEEGFNRVRLFSSCDDGTCDWQNDVNNLTAKRWYPTVEQLADGSLFIIGGSSVGVSVNNATINVASYEIYPPAPGETSIPLQFLVDSLPYNLYPCVHLLPDGTLFILANQKAIVYDVTSRQIKINLPDVPRSARNYPLTGASALLPLDSSNKAEVLVCGGGNKISPSQTVGEFSCARISPISSNPTWEIEEMPFGRTMPDITILADGTVLILNGCNKGTAGFNKGSDPVLTPVLYNPKAPAGSRFTKMQPSYIPRMYHSIAMIIPSGKVLVSGSNPNGVPNVNGPFPTEFRVETFSPPYLFTGARPEIKQAPKDLKYGQSFEIDYVAYSGTRKMTVNLHQAGFVTHSVHMSQRLVWLDITNFEDKKLSVTAPAGGAIAPPGPYLLNILDNGIPAKAVWVMLS</sequence>
<gene>
    <name evidence="1" type="ORF">RPERSI_LOCUS5982</name>
</gene>
<organism evidence="1 2">
    <name type="scientific">Racocetra persica</name>
    <dbReference type="NCBI Taxonomy" id="160502"/>
    <lineage>
        <taxon>Eukaryota</taxon>
        <taxon>Fungi</taxon>
        <taxon>Fungi incertae sedis</taxon>
        <taxon>Mucoromycota</taxon>
        <taxon>Glomeromycotina</taxon>
        <taxon>Glomeromycetes</taxon>
        <taxon>Diversisporales</taxon>
        <taxon>Gigasporaceae</taxon>
        <taxon>Racocetra</taxon>
    </lineage>
</organism>
<name>A0ACA9MMV2_9GLOM</name>
<protein>
    <submittedName>
        <fullName evidence="1">17193_t:CDS:1</fullName>
    </submittedName>
</protein>
<keyword evidence="2" id="KW-1185">Reference proteome</keyword>
<comment type="caution">
    <text evidence="1">The sequence shown here is derived from an EMBL/GenBank/DDBJ whole genome shotgun (WGS) entry which is preliminary data.</text>
</comment>
<evidence type="ECO:0000313" key="1">
    <source>
        <dbReference type="EMBL" id="CAG8602698.1"/>
    </source>
</evidence>
<accession>A0ACA9MMV2</accession>
<proteinExistence type="predicted"/>
<evidence type="ECO:0000313" key="2">
    <source>
        <dbReference type="Proteomes" id="UP000789920"/>
    </source>
</evidence>
<reference evidence="1" key="1">
    <citation type="submission" date="2021-06" db="EMBL/GenBank/DDBJ databases">
        <authorList>
            <person name="Kallberg Y."/>
            <person name="Tangrot J."/>
            <person name="Rosling A."/>
        </authorList>
    </citation>
    <scope>NUCLEOTIDE SEQUENCE</scope>
    <source>
        <strain evidence="1">MA461A</strain>
    </source>
</reference>